<organism evidence="3 4">
    <name type="scientific">Alloacidobacterium dinghuense</name>
    <dbReference type="NCBI Taxonomy" id="2763107"/>
    <lineage>
        <taxon>Bacteria</taxon>
        <taxon>Pseudomonadati</taxon>
        <taxon>Acidobacteriota</taxon>
        <taxon>Terriglobia</taxon>
        <taxon>Terriglobales</taxon>
        <taxon>Acidobacteriaceae</taxon>
        <taxon>Alloacidobacterium</taxon>
    </lineage>
</organism>
<feature type="transmembrane region" description="Helical" evidence="1">
    <location>
        <begin position="237"/>
        <end position="259"/>
    </location>
</feature>
<dbReference type="PANTHER" id="PTHR23028">
    <property type="entry name" value="ACETYLTRANSFERASE"/>
    <property type="match status" value="1"/>
</dbReference>
<dbReference type="InterPro" id="IPR050879">
    <property type="entry name" value="Acyltransferase_3"/>
</dbReference>
<dbReference type="Proteomes" id="UP000515312">
    <property type="component" value="Chromosome"/>
</dbReference>
<dbReference type="AlphaFoldDB" id="A0A7G8BIM7"/>
<keyword evidence="3" id="KW-0808">Transferase</keyword>
<name>A0A7G8BIM7_9BACT</name>
<keyword evidence="1" id="KW-1133">Transmembrane helix</keyword>
<dbReference type="InterPro" id="IPR002656">
    <property type="entry name" value="Acyl_transf_3_dom"/>
</dbReference>
<dbReference type="EMBL" id="CP060394">
    <property type="protein sequence ID" value="QNI32397.1"/>
    <property type="molecule type" value="Genomic_DNA"/>
</dbReference>
<dbReference type="GO" id="GO:0009103">
    <property type="term" value="P:lipopolysaccharide biosynthetic process"/>
    <property type="evidence" value="ECO:0007669"/>
    <property type="project" value="TreeGrafter"/>
</dbReference>
<dbReference type="PANTHER" id="PTHR23028:SF53">
    <property type="entry name" value="ACYL_TRANSF_3 DOMAIN-CONTAINING PROTEIN"/>
    <property type="match status" value="1"/>
</dbReference>
<evidence type="ECO:0000259" key="2">
    <source>
        <dbReference type="Pfam" id="PF01757"/>
    </source>
</evidence>
<feature type="transmembrane region" description="Helical" evidence="1">
    <location>
        <begin position="335"/>
        <end position="358"/>
    </location>
</feature>
<feature type="transmembrane region" description="Helical" evidence="1">
    <location>
        <begin position="271"/>
        <end position="293"/>
    </location>
</feature>
<dbReference type="GO" id="GO:0016747">
    <property type="term" value="F:acyltransferase activity, transferring groups other than amino-acyl groups"/>
    <property type="evidence" value="ECO:0007669"/>
    <property type="project" value="InterPro"/>
</dbReference>
<dbReference type="RefSeq" id="WP_186743352.1">
    <property type="nucleotide sequence ID" value="NZ_CP060394.1"/>
</dbReference>
<feature type="transmembrane region" description="Helical" evidence="1">
    <location>
        <begin position="60"/>
        <end position="79"/>
    </location>
</feature>
<reference evidence="3 4" key="1">
    <citation type="submission" date="2020-08" db="EMBL/GenBank/DDBJ databases">
        <title>Edaphobacter telluris sp. nov. and Acidobacterium dinghuensis sp. nov., two acidobacteria isolated from forest soil.</title>
        <authorList>
            <person name="Fu J."/>
            <person name="Qiu L."/>
        </authorList>
    </citation>
    <scope>NUCLEOTIDE SEQUENCE [LARGE SCALE GENOMIC DNA]</scope>
    <source>
        <strain evidence="3">4Y35</strain>
    </source>
</reference>
<feature type="transmembrane region" description="Helical" evidence="1">
    <location>
        <begin position="100"/>
        <end position="118"/>
    </location>
</feature>
<protein>
    <submittedName>
        <fullName evidence="3">Acyltransferase</fullName>
    </submittedName>
</protein>
<feature type="transmembrane region" description="Helical" evidence="1">
    <location>
        <begin position="177"/>
        <end position="199"/>
    </location>
</feature>
<feature type="domain" description="Acyltransferase 3" evidence="2">
    <location>
        <begin position="17"/>
        <end position="351"/>
    </location>
</feature>
<keyword evidence="1" id="KW-0472">Membrane</keyword>
<evidence type="ECO:0000313" key="4">
    <source>
        <dbReference type="Proteomes" id="UP000515312"/>
    </source>
</evidence>
<proteinExistence type="predicted"/>
<evidence type="ECO:0000313" key="3">
    <source>
        <dbReference type="EMBL" id="QNI32397.1"/>
    </source>
</evidence>
<accession>A0A7G8BIM7</accession>
<evidence type="ECO:0000256" key="1">
    <source>
        <dbReference type="SAM" id="Phobius"/>
    </source>
</evidence>
<keyword evidence="4" id="KW-1185">Reference proteome</keyword>
<feature type="transmembrane region" description="Helical" evidence="1">
    <location>
        <begin position="21"/>
        <end position="40"/>
    </location>
</feature>
<gene>
    <name evidence="3" type="ORF">H7849_26055</name>
</gene>
<dbReference type="Pfam" id="PF01757">
    <property type="entry name" value="Acyl_transf_3"/>
    <property type="match status" value="1"/>
</dbReference>
<dbReference type="KEGG" id="adin:H7849_26055"/>
<keyword evidence="1" id="KW-0812">Transmembrane</keyword>
<dbReference type="GO" id="GO:0016020">
    <property type="term" value="C:membrane"/>
    <property type="evidence" value="ECO:0007669"/>
    <property type="project" value="TreeGrafter"/>
</dbReference>
<sequence>MDDTALSQPARRGFYRPELDALRFFAFLCIFFLHTLSRANIGAIAGRIDLRDVLTDSLKFAVSLFFLLSGYLITALLAMEKESAGHVHLAAFYRRRIARIWPLYYSFILAVLLAGTVVSKLRPSGWALAAFTFLSGNWFLSRIGGMTGGLGILWSVNIEEQFYLLWPLLIQLGRGRSWKLSSAGILACSYLILLGFGLTGRYSDLTLRFNTLVEMQYFAGGALLAATLPRDGLDIPLILRPLIALSGLCCWAAGVRLFSRFYGAGMQTVPAWWGPSALYGCVLAGCVLLFLSFYGMSPRWLPRPLLWLGKISYGLYVYHSLILALLPGFPSGRGYLVARLAVALLSTILIAGISYRWLEKPFLRWRERFTFVPNRPV</sequence>
<keyword evidence="3" id="KW-0012">Acyltransferase</keyword>
<feature type="transmembrane region" description="Helical" evidence="1">
    <location>
        <begin position="305"/>
        <end position="329"/>
    </location>
</feature>